<dbReference type="EMBL" id="JANTHX010000009">
    <property type="protein sequence ID" value="MCS0500753.1"/>
    <property type="molecule type" value="Genomic_DNA"/>
</dbReference>
<dbReference type="Gene3D" id="3.40.50.300">
    <property type="entry name" value="P-loop containing nucleotide triphosphate hydrolases"/>
    <property type="match status" value="1"/>
</dbReference>
<evidence type="ECO:0000313" key="1">
    <source>
        <dbReference type="EMBL" id="MCS0500753.1"/>
    </source>
</evidence>
<reference evidence="1 2" key="1">
    <citation type="submission" date="2022-08" db="EMBL/GenBank/DDBJ databases">
        <authorList>
            <person name="Li F."/>
        </authorList>
    </citation>
    <scope>NUCLEOTIDE SEQUENCE [LARGE SCALE GENOMIC DNA]</scope>
    <source>
        <strain evidence="1 2">10F1B-8-1</strain>
    </source>
</reference>
<dbReference type="GO" id="GO:0016301">
    <property type="term" value="F:kinase activity"/>
    <property type="evidence" value="ECO:0007669"/>
    <property type="project" value="UniProtKB-KW"/>
</dbReference>
<dbReference type="RefSeq" id="WP_258799973.1">
    <property type="nucleotide sequence ID" value="NZ_JANTHX010000009.1"/>
</dbReference>
<evidence type="ECO:0000313" key="2">
    <source>
        <dbReference type="Proteomes" id="UP001205337"/>
    </source>
</evidence>
<sequence length="222" mass="25195">MARWAPERRDVIAATVDEILGNYRRGRITIGVDGPDASGKTMLADDLAREFERRGLAAVRASVDGFHAPAEHRYRQGRLSAEGCYRDSFQYDVFRRVLIEPFRLGGSTAFVTEAFDYVRDAPVEPKWRTGPADMFLIVDGVFLNRPELRGVWNYSIWVEADADVRAERMLRRDGIQPGSEQAARYTGAQELYERDARPREAAIAIIDDTDPEHPRRVFADSC</sequence>
<comment type="caution">
    <text evidence="1">The sequence shown here is derived from an EMBL/GenBank/DDBJ whole genome shotgun (WGS) entry which is preliminary data.</text>
</comment>
<dbReference type="Proteomes" id="UP001205337">
    <property type="component" value="Unassembled WGS sequence"/>
</dbReference>
<dbReference type="SUPFAM" id="SSF52540">
    <property type="entry name" value="P-loop containing nucleoside triphosphate hydrolases"/>
    <property type="match status" value="1"/>
</dbReference>
<keyword evidence="1" id="KW-0418">Kinase</keyword>
<keyword evidence="1" id="KW-0808">Transferase</keyword>
<gene>
    <name evidence="1" type="ORF">NUH29_14470</name>
</gene>
<accession>A0ABT1ZJ91</accession>
<proteinExistence type="predicted"/>
<name>A0ABT1ZJ91_9MICO</name>
<protein>
    <submittedName>
        <fullName evidence="1">Uridine kinase</fullName>
    </submittedName>
</protein>
<organism evidence="1 2">
    <name type="scientific">Protaetiibacter mangrovi</name>
    <dbReference type="NCBI Taxonomy" id="2970926"/>
    <lineage>
        <taxon>Bacteria</taxon>
        <taxon>Bacillati</taxon>
        <taxon>Actinomycetota</taxon>
        <taxon>Actinomycetes</taxon>
        <taxon>Micrococcales</taxon>
        <taxon>Microbacteriaceae</taxon>
        <taxon>Protaetiibacter</taxon>
    </lineage>
</organism>
<dbReference type="InterPro" id="IPR027417">
    <property type="entry name" value="P-loop_NTPase"/>
</dbReference>
<keyword evidence="2" id="KW-1185">Reference proteome</keyword>